<feature type="chain" id="PRO_5005188647" evidence="2">
    <location>
        <begin position="43"/>
        <end position="431"/>
    </location>
</feature>
<reference evidence="3" key="1">
    <citation type="submission" date="2014-11" db="EMBL/GenBank/DDBJ databases">
        <authorList>
            <person name="Otto D Thomas"/>
            <person name="Naeem Raeece"/>
        </authorList>
    </citation>
    <scope>NUCLEOTIDE SEQUENCE</scope>
</reference>
<evidence type="ECO:0000256" key="2">
    <source>
        <dbReference type="SAM" id="SignalP"/>
    </source>
</evidence>
<name>A0A0G4FHU3_9ALVE</name>
<evidence type="ECO:0000256" key="1">
    <source>
        <dbReference type="SAM" id="MobiDB-lite"/>
    </source>
</evidence>
<gene>
    <name evidence="3" type="ORF">Cvel_17086</name>
</gene>
<protein>
    <submittedName>
        <fullName evidence="3">Uncharacterized protein</fullName>
    </submittedName>
</protein>
<feature type="region of interest" description="Disordered" evidence="1">
    <location>
        <begin position="381"/>
        <end position="431"/>
    </location>
</feature>
<sequence>MGCDSSGSSGATGGMARRNGVPVFFRLHLPWICCLLLNAVTADSPDTKLPPLVPVPFQPEPNNSGFITIKTKQGTIRIPKGATALIQLNEGIGGEPDGSGIKVKMLEDKDRNSKNQFVNINGQTVALNDLMAHVDKARQDEKALPEGGVAQTSPQPPTEKVTQTTPKPATIQMRMHPPLPSLGAYEVERWGPSPYADLPIPYPYPNERIKRGKARWEGLTERDFEDHPLDLPLLGFSVPMLEKTRHAMDQPLKSVAGLEMPEEVLFLGEDVFLQPAQLGVSSFTPPENSQPNEKSGGGLFGWLSWLRSEHFLFRCLLSLLHVPNVESAYRIGCWSFFLFFTVSFLLLPAEEDVVDVWSRRLGVPRWLLVCLCCCFRTRKGGTKGKGSGGSSSSSSSASGGKGGGKQNGNANWSSTGKGGKSRRGSNGNRES</sequence>
<evidence type="ECO:0000313" key="3">
    <source>
        <dbReference type="EMBL" id="CEM13040.1"/>
    </source>
</evidence>
<feature type="signal peptide" evidence="2">
    <location>
        <begin position="1"/>
        <end position="42"/>
    </location>
</feature>
<dbReference type="VEuPathDB" id="CryptoDB:Cvel_17086"/>
<accession>A0A0G4FHU3</accession>
<proteinExistence type="predicted"/>
<feature type="region of interest" description="Disordered" evidence="1">
    <location>
        <begin position="140"/>
        <end position="166"/>
    </location>
</feature>
<dbReference type="EMBL" id="CDMZ01000382">
    <property type="protein sequence ID" value="CEM13040.1"/>
    <property type="molecule type" value="Genomic_DNA"/>
</dbReference>
<organism evidence="3">
    <name type="scientific">Chromera velia CCMP2878</name>
    <dbReference type="NCBI Taxonomy" id="1169474"/>
    <lineage>
        <taxon>Eukaryota</taxon>
        <taxon>Sar</taxon>
        <taxon>Alveolata</taxon>
        <taxon>Colpodellida</taxon>
        <taxon>Chromeraceae</taxon>
        <taxon>Chromera</taxon>
    </lineage>
</organism>
<dbReference type="AlphaFoldDB" id="A0A0G4FHU3"/>
<keyword evidence="2" id="KW-0732">Signal</keyword>